<feature type="compositionally biased region" description="Gly residues" evidence="1">
    <location>
        <begin position="173"/>
        <end position="193"/>
    </location>
</feature>
<evidence type="ECO:0000313" key="4">
    <source>
        <dbReference type="Proteomes" id="UP001566132"/>
    </source>
</evidence>
<feature type="signal peptide" evidence="2">
    <location>
        <begin position="1"/>
        <end position="17"/>
    </location>
</feature>
<gene>
    <name evidence="3" type="ORF">ABEB36_013208</name>
</gene>
<protein>
    <submittedName>
        <fullName evidence="3">Uncharacterized protein</fullName>
    </submittedName>
</protein>
<feature type="region of interest" description="Disordered" evidence="1">
    <location>
        <begin position="74"/>
        <end position="241"/>
    </location>
</feature>
<organism evidence="3 4">
    <name type="scientific">Hypothenemus hampei</name>
    <name type="common">Coffee berry borer</name>
    <dbReference type="NCBI Taxonomy" id="57062"/>
    <lineage>
        <taxon>Eukaryota</taxon>
        <taxon>Metazoa</taxon>
        <taxon>Ecdysozoa</taxon>
        <taxon>Arthropoda</taxon>
        <taxon>Hexapoda</taxon>
        <taxon>Insecta</taxon>
        <taxon>Pterygota</taxon>
        <taxon>Neoptera</taxon>
        <taxon>Endopterygota</taxon>
        <taxon>Coleoptera</taxon>
        <taxon>Polyphaga</taxon>
        <taxon>Cucujiformia</taxon>
        <taxon>Curculionidae</taxon>
        <taxon>Scolytinae</taxon>
        <taxon>Hypothenemus</taxon>
    </lineage>
</organism>
<feature type="compositionally biased region" description="Basic and acidic residues" evidence="1">
    <location>
        <begin position="74"/>
        <end position="147"/>
    </location>
</feature>
<sequence length="241" mass="26171">MFKFFVCVALVAIGALAIPVKDELMFEGPDDTATVESTVREARAAPKHIGDLLKPGVKDAFLYVYGDDEDGEGDVHGYSKRIDDRGQDGYKHRDTFHKRDGDKYGYEKHSEFGQEHKKKIDDENEKGIKEAEQQGKEAEDAGEESRKAYAIFDDFNEDQKKQPKKKVESDYYGEGGGEGEGGSGGSGGSGYYSGGESAEGDGEGGESSESSEGAEGDGEGENDEYGGESEESEEGEEDDEY</sequence>
<keyword evidence="4" id="KW-1185">Reference proteome</keyword>
<evidence type="ECO:0000256" key="2">
    <source>
        <dbReference type="SAM" id="SignalP"/>
    </source>
</evidence>
<dbReference type="Proteomes" id="UP001566132">
    <property type="component" value="Unassembled WGS sequence"/>
</dbReference>
<accession>A0ABD1E7G2</accession>
<evidence type="ECO:0000256" key="1">
    <source>
        <dbReference type="SAM" id="MobiDB-lite"/>
    </source>
</evidence>
<feature type="compositionally biased region" description="Acidic residues" evidence="1">
    <location>
        <begin position="212"/>
        <end position="241"/>
    </location>
</feature>
<comment type="caution">
    <text evidence="3">The sequence shown here is derived from an EMBL/GenBank/DDBJ whole genome shotgun (WGS) entry which is preliminary data.</text>
</comment>
<dbReference type="AlphaFoldDB" id="A0ABD1E7G2"/>
<evidence type="ECO:0000313" key="3">
    <source>
        <dbReference type="EMBL" id="KAL1490530.1"/>
    </source>
</evidence>
<dbReference type="EMBL" id="JBDJPC010000010">
    <property type="protein sequence ID" value="KAL1490530.1"/>
    <property type="molecule type" value="Genomic_DNA"/>
</dbReference>
<keyword evidence="2" id="KW-0732">Signal</keyword>
<feature type="compositionally biased region" description="Basic and acidic residues" evidence="1">
    <location>
        <begin position="157"/>
        <end position="169"/>
    </location>
</feature>
<reference evidence="3 4" key="1">
    <citation type="submission" date="2024-05" db="EMBL/GenBank/DDBJ databases">
        <title>Genetic variation in Jamaican populations of the coffee berry borer (Hypothenemus hampei).</title>
        <authorList>
            <person name="Errbii M."/>
            <person name="Myrie A."/>
        </authorList>
    </citation>
    <scope>NUCLEOTIDE SEQUENCE [LARGE SCALE GENOMIC DNA]</scope>
    <source>
        <strain evidence="3">JA-Hopewell-2020-01-JO</strain>
        <tissue evidence="3">Whole body</tissue>
    </source>
</reference>
<name>A0ABD1E7G2_HYPHA</name>
<feature type="chain" id="PRO_5044851254" evidence="2">
    <location>
        <begin position="18"/>
        <end position="241"/>
    </location>
</feature>
<proteinExistence type="predicted"/>